<dbReference type="Proteomes" id="UP000308713">
    <property type="component" value="Unassembled WGS sequence"/>
</dbReference>
<reference evidence="8 9" key="1">
    <citation type="submission" date="2019-05" db="EMBL/GenBank/DDBJ databases">
        <title>Tamlana fucoidanivorans sp. nov., isolated from the surface of algae collected from Fujian province in China.</title>
        <authorList>
            <person name="Li J."/>
        </authorList>
    </citation>
    <scope>NUCLEOTIDE SEQUENCE [LARGE SCALE GENOMIC DNA]</scope>
    <source>
        <strain evidence="8 9">CW2-9</strain>
    </source>
</reference>
<feature type="transmembrane region" description="Helical" evidence="7">
    <location>
        <begin position="187"/>
        <end position="209"/>
    </location>
</feature>
<dbReference type="EMBL" id="VDCS01000012">
    <property type="protein sequence ID" value="TNJ42942.1"/>
    <property type="molecule type" value="Genomic_DNA"/>
</dbReference>
<evidence type="ECO:0000256" key="1">
    <source>
        <dbReference type="ARBA" id="ARBA00004651"/>
    </source>
</evidence>
<accession>A0A5C4SHX2</accession>
<evidence type="ECO:0000256" key="4">
    <source>
        <dbReference type="ARBA" id="ARBA00022692"/>
    </source>
</evidence>
<organism evidence="8 9">
    <name type="scientific">Allotamlana fucoidanivorans</name>
    <dbReference type="NCBI Taxonomy" id="2583814"/>
    <lineage>
        <taxon>Bacteria</taxon>
        <taxon>Pseudomonadati</taxon>
        <taxon>Bacteroidota</taxon>
        <taxon>Flavobacteriia</taxon>
        <taxon>Flavobacteriales</taxon>
        <taxon>Flavobacteriaceae</taxon>
        <taxon>Allotamlana</taxon>
    </lineage>
</organism>
<gene>
    <name evidence="8" type="ORF">FGF67_13205</name>
</gene>
<feature type="transmembrane region" description="Helical" evidence="7">
    <location>
        <begin position="61"/>
        <end position="82"/>
    </location>
</feature>
<name>A0A5C4SHX2_9FLAO</name>
<keyword evidence="9" id="KW-1185">Reference proteome</keyword>
<dbReference type="GO" id="GO:0005886">
    <property type="term" value="C:plasma membrane"/>
    <property type="evidence" value="ECO:0007669"/>
    <property type="project" value="UniProtKB-SubCell"/>
</dbReference>
<sequence length="319" mass="35868">MQEELFTSGRNIPNIDPSLQIWHWPISLYLFLGGLAAGILFFAALFYLLGKEKEYPTAVKTASIVPPIALSIGIMALVYDLTHPLYTWQLYTTFRIESPMSWGAWVLLITTPLSFLWAFSFYRESYPKTESKLKLFKKLKFLARTEHFIISNRKYIAYALIPLSIILGVYTGILLSAFNARPLWNNAILGPLFLTSGLSTGAAAIILLSKSRNERRVFSKIDLALIVIEMALIIHMIMGYYAGSQVQLEAMELLVGGEFTLMFFGFVILLGLLVPATLETIELFGFKVPVVVPAVLVIIGGLLFRFIMVEAGQLTRYLY</sequence>
<dbReference type="InterPro" id="IPR005614">
    <property type="entry name" value="NrfD-like"/>
</dbReference>
<comment type="caution">
    <text evidence="8">The sequence shown here is derived from an EMBL/GenBank/DDBJ whole genome shotgun (WGS) entry which is preliminary data.</text>
</comment>
<feature type="transmembrane region" description="Helical" evidence="7">
    <location>
        <begin position="261"/>
        <end position="278"/>
    </location>
</feature>
<dbReference type="OrthoDB" id="9768846at2"/>
<evidence type="ECO:0000313" key="9">
    <source>
        <dbReference type="Proteomes" id="UP000308713"/>
    </source>
</evidence>
<feature type="transmembrane region" description="Helical" evidence="7">
    <location>
        <begin position="221"/>
        <end position="241"/>
    </location>
</feature>
<dbReference type="PANTHER" id="PTHR34856">
    <property type="entry name" value="PROTEIN NRFD"/>
    <property type="match status" value="1"/>
</dbReference>
<keyword evidence="6 7" id="KW-0472">Membrane</keyword>
<dbReference type="PANTHER" id="PTHR34856:SF2">
    <property type="entry name" value="PROTEIN NRFD"/>
    <property type="match status" value="1"/>
</dbReference>
<protein>
    <submittedName>
        <fullName evidence="8">Nitrite reductase</fullName>
    </submittedName>
</protein>
<dbReference type="Pfam" id="PF03916">
    <property type="entry name" value="NrfD"/>
    <property type="match status" value="1"/>
</dbReference>
<evidence type="ECO:0000256" key="6">
    <source>
        <dbReference type="ARBA" id="ARBA00023136"/>
    </source>
</evidence>
<proteinExistence type="inferred from homology"/>
<dbReference type="AlphaFoldDB" id="A0A5C4SHX2"/>
<feature type="transmembrane region" description="Helical" evidence="7">
    <location>
        <begin position="102"/>
        <end position="122"/>
    </location>
</feature>
<feature type="transmembrane region" description="Helical" evidence="7">
    <location>
        <begin position="26"/>
        <end position="49"/>
    </location>
</feature>
<feature type="transmembrane region" description="Helical" evidence="7">
    <location>
        <begin position="155"/>
        <end position="175"/>
    </location>
</feature>
<evidence type="ECO:0000313" key="8">
    <source>
        <dbReference type="EMBL" id="TNJ42942.1"/>
    </source>
</evidence>
<dbReference type="InterPro" id="IPR052049">
    <property type="entry name" value="Electron_transfer_protein"/>
</dbReference>
<evidence type="ECO:0000256" key="3">
    <source>
        <dbReference type="ARBA" id="ARBA00022475"/>
    </source>
</evidence>
<dbReference type="RefSeq" id="WP_139698235.1">
    <property type="nucleotide sequence ID" value="NZ_CP074074.1"/>
</dbReference>
<keyword evidence="5 7" id="KW-1133">Transmembrane helix</keyword>
<dbReference type="Gene3D" id="1.20.1630.10">
    <property type="entry name" value="Formate dehydrogenase/DMSO reductase domain"/>
    <property type="match status" value="1"/>
</dbReference>
<feature type="transmembrane region" description="Helical" evidence="7">
    <location>
        <begin position="290"/>
        <end position="309"/>
    </location>
</feature>
<evidence type="ECO:0000256" key="2">
    <source>
        <dbReference type="ARBA" id="ARBA00008929"/>
    </source>
</evidence>
<keyword evidence="4 7" id="KW-0812">Transmembrane</keyword>
<keyword evidence="3" id="KW-1003">Cell membrane</keyword>
<comment type="similarity">
    <text evidence="2">Belongs to the NrfD family.</text>
</comment>
<evidence type="ECO:0000256" key="7">
    <source>
        <dbReference type="SAM" id="Phobius"/>
    </source>
</evidence>
<comment type="subcellular location">
    <subcellularLocation>
        <location evidence="1">Cell membrane</location>
        <topology evidence="1">Multi-pass membrane protein</topology>
    </subcellularLocation>
</comment>
<evidence type="ECO:0000256" key="5">
    <source>
        <dbReference type="ARBA" id="ARBA00022989"/>
    </source>
</evidence>